<feature type="binding site" evidence="1">
    <location>
        <begin position="307"/>
        <end position="314"/>
    </location>
    <ligand>
        <name>ATP</name>
        <dbReference type="ChEBI" id="CHEBI:30616"/>
    </ligand>
</feature>
<dbReference type="InterPro" id="IPR002543">
    <property type="entry name" value="FtsK_dom"/>
</dbReference>
<reference evidence="4 5" key="1">
    <citation type="submission" date="2016-06" db="EMBL/GenBank/DDBJ databases">
        <authorList>
            <person name="Kjaerup R.B."/>
            <person name="Dalgaard T.S."/>
            <person name="Juul-Madsen H.R."/>
        </authorList>
    </citation>
    <scope>NUCLEOTIDE SEQUENCE [LARGE SCALE GENOMIC DNA]</scope>
    <source>
        <strain evidence="4 5">DSM 43363</strain>
    </source>
</reference>
<feature type="region of interest" description="Disordered" evidence="2">
    <location>
        <begin position="1"/>
        <end position="32"/>
    </location>
</feature>
<dbReference type="Gene3D" id="3.40.50.300">
    <property type="entry name" value="P-loop containing nucleotide triphosphate hydrolases"/>
    <property type="match status" value="1"/>
</dbReference>
<evidence type="ECO:0000313" key="4">
    <source>
        <dbReference type="EMBL" id="SCL67001.1"/>
    </source>
</evidence>
<name>A0A1C6VL01_9ACTN</name>
<organism evidence="4 5">
    <name type="scientific">Micromonospora peucetia</name>
    <dbReference type="NCBI Taxonomy" id="47871"/>
    <lineage>
        <taxon>Bacteria</taxon>
        <taxon>Bacillati</taxon>
        <taxon>Actinomycetota</taxon>
        <taxon>Actinomycetes</taxon>
        <taxon>Micromonosporales</taxon>
        <taxon>Micromonosporaceae</taxon>
        <taxon>Micromonospora</taxon>
    </lineage>
</organism>
<dbReference type="GO" id="GO:0005524">
    <property type="term" value="F:ATP binding"/>
    <property type="evidence" value="ECO:0007669"/>
    <property type="project" value="UniProtKB-UniRule"/>
</dbReference>
<dbReference type="OrthoDB" id="3315119at2"/>
<feature type="compositionally biased region" description="Pro residues" evidence="2">
    <location>
        <begin position="577"/>
        <end position="587"/>
    </location>
</feature>
<keyword evidence="1" id="KW-0547">Nucleotide-binding</keyword>
<dbReference type="STRING" id="47871.GA0070608_3415"/>
<evidence type="ECO:0000259" key="3">
    <source>
        <dbReference type="PROSITE" id="PS50901"/>
    </source>
</evidence>
<gene>
    <name evidence="4" type="ORF">GA0070608_3415</name>
</gene>
<dbReference type="GO" id="GO:0003677">
    <property type="term" value="F:DNA binding"/>
    <property type="evidence" value="ECO:0007669"/>
    <property type="project" value="InterPro"/>
</dbReference>
<dbReference type="AlphaFoldDB" id="A0A1C6VL01"/>
<dbReference type="Proteomes" id="UP000199343">
    <property type="component" value="Unassembled WGS sequence"/>
</dbReference>
<dbReference type="PROSITE" id="PS50901">
    <property type="entry name" value="FTSK"/>
    <property type="match status" value="1"/>
</dbReference>
<feature type="domain" description="FtsK" evidence="3">
    <location>
        <begin position="280"/>
        <end position="476"/>
    </location>
</feature>
<sequence>MTLTNDNPMVPPASVPGATPTPTAPAPAKPARGRAGSWVTYALSTWHWRHPHPAWGTLNAAGATLGAASIAAAAGVPGPFAAIGGALGAAGAVAAGMAEDQPGHRLLWRGCCWMMPGTWATTALMTDAIWSGWALGTLAAGTAGFATAATAIGRSRRRRAAAAQDRAAVLDAAARRDRLAALWEARIARVTDVKVRVRNVQGWATRTGFTLDADLPPGGATWRDIARRTEGLAADARLPHGCEVTVEPGDSRGAVLLHVSTVNALSQDHYLDDYSPLSINNPLAIGPLRNGEQAVINLRYACGVLVGQTDSGKTNQLQTINTQLVRCVDTLVWQIDLAGGGLSRPWVTPYAEGRAPRPAVDWVATNIAEAEIMVRAAIEIINGRKPAYQQRMRAANDDKIPVGPDLPEIVIVVDEIKTVPPHIVNMLAQISDTGRAAGVRTLCCALRATDDYLPIAIKEQARIRIGMRVTDDKELNYLFGWKYNIDAEAAPYQGTGFLLAGTPGEAAPMPFKGYRTDPNRIDSAAVAVAPWRPDLDATSAQLAGQVALKGTRAYADRWTRTMPTLFTDPITITRPTQPTPTATPPNATPTNGGAGDDISHLFDPIPGDTLDAALDRFRTIAARNVTELGIDMTTALHHLNPVPELLTRALDATETNGGRIHTGDLAARLDMDPATLGTELNRLLRDVGVERHNATGSVRIGEAVKPGYHSATLREAIDAYRTGGQRAA</sequence>
<dbReference type="InterPro" id="IPR027417">
    <property type="entry name" value="P-loop_NTPase"/>
</dbReference>
<evidence type="ECO:0000256" key="1">
    <source>
        <dbReference type="PROSITE-ProRule" id="PRU00289"/>
    </source>
</evidence>
<protein>
    <submittedName>
        <fullName evidence="4">DNA segregation ATPase FtsK/SpoIIIE, S-DNA-T family</fullName>
    </submittedName>
</protein>
<feature type="region of interest" description="Disordered" evidence="2">
    <location>
        <begin position="569"/>
        <end position="592"/>
    </location>
</feature>
<dbReference type="EMBL" id="FMIC01000002">
    <property type="protein sequence ID" value="SCL67001.1"/>
    <property type="molecule type" value="Genomic_DNA"/>
</dbReference>
<dbReference type="SUPFAM" id="SSF52540">
    <property type="entry name" value="P-loop containing nucleoside triphosphate hydrolases"/>
    <property type="match status" value="1"/>
</dbReference>
<accession>A0A1C6VL01</accession>
<dbReference type="RefSeq" id="WP_091629110.1">
    <property type="nucleotide sequence ID" value="NZ_FMIC01000002.1"/>
</dbReference>
<keyword evidence="1" id="KW-0067">ATP-binding</keyword>
<evidence type="ECO:0000256" key="2">
    <source>
        <dbReference type="SAM" id="MobiDB-lite"/>
    </source>
</evidence>
<evidence type="ECO:0000313" key="5">
    <source>
        <dbReference type="Proteomes" id="UP000199343"/>
    </source>
</evidence>
<proteinExistence type="predicted"/>